<evidence type="ECO:0000256" key="12">
    <source>
        <dbReference type="ARBA" id="ARBA00022949"/>
    </source>
</evidence>
<gene>
    <name evidence="20" type="primary">CTNNA2</name>
</gene>
<dbReference type="GO" id="GO:0030154">
    <property type="term" value="P:cell differentiation"/>
    <property type="evidence" value="ECO:0007669"/>
    <property type="project" value="UniProtKB-KW"/>
</dbReference>
<evidence type="ECO:0000256" key="17">
    <source>
        <dbReference type="ARBA" id="ARBA00023806"/>
    </source>
</evidence>
<proteinExistence type="inferred from homology"/>
<comment type="similarity">
    <text evidence="6">Belongs to the vinculin/alpha-catenin family.</text>
</comment>
<evidence type="ECO:0000256" key="9">
    <source>
        <dbReference type="ARBA" id="ARBA00022490"/>
    </source>
</evidence>
<dbReference type="GO" id="GO:0005912">
    <property type="term" value="C:adherens junction"/>
    <property type="evidence" value="ECO:0007669"/>
    <property type="project" value="UniProtKB-SubCell"/>
</dbReference>
<keyword evidence="15" id="KW-0539">Nucleus</keyword>
<evidence type="ECO:0000256" key="7">
    <source>
        <dbReference type="ARBA" id="ARBA00022473"/>
    </source>
</evidence>
<dbReference type="AlphaFoldDB" id="A0A4X1W6F5"/>
<evidence type="ECO:0000256" key="19">
    <source>
        <dbReference type="SAM" id="MobiDB-lite"/>
    </source>
</evidence>
<dbReference type="PANTHER" id="PTHR18914">
    <property type="entry name" value="ALPHA CATENIN"/>
    <property type="match status" value="1"/>
</dbReference>
<feature type="region of interest" description="Disordered" evidence="19">
    <location>
        <begin position="505"/>
        <end position="531"/>
    </location>
</feature>
<dbReference type="FunFam" id="1.20.120.230:FF:000011">
    <property type="entry name" value="Catenin alpha 1"/>
    <property type="match status" value="1"/>
</dbReference>
<dbReference type="GO" id="GO:0005886">
    <property type="term" value="C:plasma membrane"/>
    <property type="evidence" value="ECO:0007669"/>
    <property type="project" value="UniProtKB-SubCell"/>
</dbReference>
<evidence type="ECO:0000256" key="11">
    <source>
        <dbReference type="ARBA" id="ARBA00022889"/>
    </source>
</evidence>
<evidence type="ECO:0000256" key="8">
    <source>
        <dbReference type="ARBA" id="ARBA00022475"/>
    </source>
</evidence>
<dbReference type="GO" id="GO:0005634">
    <property type="term" value="C:nucleus"/>
    <property type="evidence" value="ECO:0007669"/>
    <property type="project" value="UniProtKB-SubCell"/>
</dbReference>
<feature type="compositionally biased region" description="Basic residues" evidence="19">
    <location>
        <begin position="520"/>
        <end position="530"/>
    </location>
</feature>
<sequence length="545" mass="61008">MTKKTRDLRRQLRKAVMDHISDSFLETNVPLLVLIEAAKSGNEKEVKEYAQVFREHANKLVEVINAALTLAARPQSKVAQDNMDVFKDQWEKQVRVLTEAVDDITSVDDFLSVSENHILEDVNKCVIALQEGDVDTLDRTAGAIRGRAARVIHIINAEMENYEAGVYTEKVLEATKLLSETVMPRFAEQVEVAIEALSANVPQPFEENEFIDASRLVYDGVRDIRKAVLMIRTPEELEDDSDFEQEDYDVRSRTSVQTEDDQLIAGQSARAIMAQLPQEEKAKIAEQVEIFHQEKSKLDAEVAKWDDSGNDIIVLAKQMCMIMMEMTDFTRGKGPLKNTSDVINAAKKIAEAGSRMDKLARAVADQCPDSACKQDLLAYLQRIALYCHQLNICSKVKAEVQNLGGELIVSGVYSQDSCIRLGEQRGSEDETGYPIFAAELDTIYLKMESVLDSATSLIQAAKNLMNAVVLTVKASYVASTKYQKVYGTAAVNSPVVSWKMKAPEKKPLVKREKPEEFQTRVRRGSQKKHISPVQALSEFKAMDSF</sequence>
<keyword evidence="13" id="KW-0472">Membrane</keyword>
<evidence type="ECO:0000313" key="21">
    <source>
        <dbReference type="Proteomes" id="UP000314985"/>
    </source>
</evidence>
<comment type="subcellular location">
    <subcellularLocation>
        <location evidence="5">Cell junction</location>
        <location evidence="5">Adherens junction</location>
    </subcellularLocation>
    <subcellularLocation>
        <location evidence="3">Cell membrane</location>
        <topology evidence="3">Peripheral membrane protein</topology>
        <orientation evidence="3">Cytoplasmic side</orientation>
    </subcellularLocation>
    <subcellularLocation>
        <location evidence="4">Cell projection</location>
        <location evidence="4">Axon</location>
    </subcellularLocation>
    <subcellularLocation>
        <location evidence="2">Cytoplasm</location>
        <location evidence="2">Cytoskeleton</location>
    </subcellularLocation>
    <subcellularLocation>
        <location evidence="1">Nucleus</location>
    </subcellularLocation>
</comment>
<dbReference type="GO" id="GO:0007155">
    <property type="term" value="P:cell adhesion"/>
    <property type="evidence" value="ECO:0007669"/>
    <property type="project" value="UniProtKB-KW"/>
</dbReference>
<evidence type="ECO:0000256" key="16">
    <source>
        <dbReference type="ARBA" id="ARBA00023273"/>
    </source>
</evidence>
<dbReference type="Proteomes" id="UP000314985">
    <property type="component" value="Chromosome 3"/>
</dbReference>
<dbReference type="SUPFAM" id="SSF47220">
    <property type="entry name" value="alpha-catenin/vinculin-like"/>
    <property type="match status" value="3"/>
</dbReference>
<keyword evidence="10" id="KW-0221">Differentiation</keyword>
<evidence type="ECO:0000256" key="1">
    <source>
        <dbReference type="ARBA" id="ARBA00004123"/>
    </source>
</evidence>
<dbReference type="GO" id="GO:0005856">
    <property type="term" value="C:cytoskeleton"/>
    <property type="evidence" value="ECO:0007669"/>
    <property type="project" value="UniProtKB-SubCell"/>
</dbReference>
<dbReference type="InterPro" id="IPR001033">
    <property type="entry name" value="Alpha_catenin"/>
</dbReference>
<keyword evidence="14" id="KW-0206">Cytoskeleton</keyword>
<dbReference type="Gene3D" id="1.20.120.230">
    <property type="entry name" value="Alpha-catenin/vinculin-like"/>
    <property type="match status" value="2"/>
</dbReference>
<evidence type="ECO:0000256" key="6">
    <source>
        <dbReference type="ARBA" id="ARBA00008376"/>
    </source>
</evidence>
<dbReference type="FunFam" id="1.20.120.230:FF:000007">
    <property type="entry name" value="Catenin alpha 1"/>
    <property type="match status" value="1"/>
</dbReference>
<evidence type="ECO:0000256" key="14">
    <source>
        <dbReference type="ARBA" id="ARBA00023212"/>
    </source>
</evidence>
<keyword evidence="7" id="KW-0217">Developmental protein</keyword>
<dbReference type="GO" id="GO:0051015">
    <property type="term" value="F:actin filament binding"/>
    <property type="evidence" value="ECO:0007669"/>
    <property type="project" value="InterPro"/>
</dbReference>
<dbReference type="GO" id="GO:0045296">
    <property type="term" value="F:cadherin binding"/>
    <property type="evidence" value="ECO:0007669"/>
    <property type="project" value="InterPro"/>
</dbReference>
<evidence type="ECO:0000256" key="15">
    <source>
        <dbReference type="ARBA" id="ARBA00023242"/>
    </source>
</evidence>
<keyword evidence="9" id="KW-0963">Cytoplasm</keyword>
<evidence type="ECO:0000256" key="4">
    <source>
        <dbReference type="ARBA" id="ARBA00004489"/>
    </source>
</evidence>
<keyword evidence="11" id="KW-0130">Cell adhesion</keyword>
<evidence type="ECO:0000256" key="13">
    <source>
        <dbReference type="ARBA" id="ARBA00023136"/>
    </source>
</evidence>
<reference evidence="20 21" key="1">
    <citation type="submission" date="2017-08" db="EMBL/GenBank/DDBJ databases">
        <title>USMARCv1.0.</title>
        <authorList>
            <person name="Hannum G.I."/>
            <person name="Koren S."/>
            <person name="Schroeder S.G."/>
            <person name="Chin S.C."/>
            <person name="Nonneman D.J."/>
            <person name="Becker S.A."/>
            <person name="Rosen B.D."/>
            <person name="Bickhart D.M."/>
            <person name="Putnam N.H."/>
            <person name="Green R.E."/>
            <person name="Tuggle C.K."/>
            <person name="Liu H."/>
            <person name="Rohrer G.A."/>
            <person name="Warr A."/>
            <person name="Hall R."/>
            <person name="Kim K."/>
            <person name="Hume D.A."/>
            <person name="Talbot R."/>
            <person name="Chow W."/>
            <person name="Howe K."/>
            <person name="Schwartz A.S."/>
            <person name="Watson M."/>
            <person name="Archibald A.L."/>
            <person name="Phillippy A.M."/>
            <person name="Smith T.P.L."/>
        </authorList>
    </citation>
    <scope>NUCLEOTIDE SEQUENCE [LARGE SCALE GENOMIC DNA]</scope>
</reference>
<accession>A0A4X1W6F5</accession>
<evidence type="ECO:0000313" key="20">
    <source>
        <dbReference type="Ensembl" id="ENSSSCP00070049729.1"/>
    </source>
</evidence>
<dbReference type="PANTHER" id="PTHR18914:SF23">
    <property type="entry name" value="CATENIN ALPHA-2"/>
    <property type="match status" value="1"/>
</dbReference>
<protein>
    <recommendedName>
        <fullName evidence="17">Catenin alpha-2</fullName>
    </recommendedName>
    <alternativeName>
        <fullName evidence="18">Alpha N-catenin</fullName>
    </alternativeName>
</protein>
<evidence type="ECO:0000256" key="10">
    <source>
        <dbReference type="ARBA" id="ARBA00022782"/>
    </source>
</evidence>
<evidence type="ECO:0000256" key="18">
    <source>
        <dbReference type="ARBA" id="ARBA00029822"/>
    </source>
</evidence>
<dbReference type="InterPro" id="IPR006077">
    <property type="entry name" value="Vinculin/catenin"/>
</dbReference>
<evidence type="ECO:0000256" key="2">
    <source>
        <dbReference type="ARBA" id="ARBA00004245"/>
    </source>
</evidence>
<evidence type="ECO:0000256" key="5">
    <source>
        <dbReference type="ARBA" id="ARBA00004536"/>
    </source>
</evidence>
<dbReference type="Pfam" id="PF01044">
    <property type="entry name" value="Vinculin"/>
    <property type="match status" value="2"/>
</dbReference>
<dbReference type="Ensembl" id="ENSSSCT00070058476.1">
    <property type="protein sequence ID" value="ENSSSCP00070049729.1"/>
    <property type="gene ID" value="ENSSSCG00070029130.1"/>
</dbReference>
<dbReference type="InterPro" id="IPR036723">
    <property type="entry name" value="Alpha-catenin/vinculin-like_sf"/>
</dbReference>
<dbReference type="GO" id="GO:0030424">
    <property type="term" value="C:axon"/>
    <property type="evidence" value="ECO:0007669"/>
    <property type="project" value="UniProtKB-SubCell"/>
</dbReference>
<keyword evidence="12" id="KW-0965">Cell junction</keyword>
<dbReference type="PRINTS" id="PR00805">
    <property type="entry name" value="ALPHACATENIN"/>
</dbReference>
<name>A0A4X1W6F5_PIG</name>
<reference evidence="20" key="2">
    <citation type="submission" date="2025-08" db="UniProtKB">
        <authorList>
            <consortium name="Ensembl"/>
        </authorList>
    </citation>
    <scope>IDENTIFICATION</scope>
</reference>
<dbReference type="Gene3D" id="1.20.120.810">
    <property type="entry name" value="Vinculin, Vh2 four-helix bundle"/>
    <property type="match status" value="1"/>
</dbReference>
<keyword evidence="16" id="KW-0966">Cell projection</keyword>
<evidence type="ECO:0000256" key="3">
    <source>
        <dbReference type="ARBA" id="ARBA00004413"/>
    </source>
</evidence>
<organism evidence="20 21">
    <name type="scientific">Sus scrofa</name>
    <name type="common">Pig</name>
    <dbReference type="NCBI Taxonomy" id="9823"/>
    <lineage>
        <taxon>Eukaryota</taxon>
        <taxon>Metazoa</taxon>
        <taxon>Chordata</taxon>
        <taxon>Craniata</taxon>
        <taxon>Vertebrata</taxon>
        <taxon>Euteleostomi</taxon>
        <taxon>Mammalia</taxon>
        <taxon>Eutheria</taxon>
        <taxon>Laurasiatheria</taxon>
        <taxon>Artiodactyla</taxon>
        <taxon>Suina</taxon>
        <taxon>Suidae</taxon>
        <taxon>Sus</taxon>
    </lineage>
</organism>
<feature type="compositionally biased region" description="Basic and acidic residues" evidence="19">
    <location>
        <begin position="505"/>
        <end position="519"/>
    </location>
</feature>
<keyword evidence="8" id="KW-1003">Cell membrane</keyword>